<evidence type="ECO:0000256" key="1">
    <source>
        <dbReference type="ARBA" id="ARBA00023015"/>
    </source>
</evidence>
<dbReference type="SMART" id="SM01134">
    <property type="entry name" value="DeoRC"/>
    <property type="match status" value="1"/>
</dbReference>
<dbReference type="SMART" id="SM00420">
    <property type="entry name" value="HTH_DEOR"/>
    <property type="match status" value="1"/>
</dbReference>
<dbReference type="InterPro" id="IPR050313">
    <property type="entry name" value="Carb_Metab_HTH_regulators"/>
</dbReference>
<evidence type="ECO:0000313" key="6">
    <source>
        <dbReference type="Proteomes" id="UP000248616"/>
    </source>
</evidence>
<dbReference type="EMBL" id="MZXV01000017">
    <property type="protein sequence ID" value="PZV38819.1"/>
    <property type="molecule type" value="Genomic_DNA"/>
</dbReference>
<reference evidence="6" key="1">
    <citation type="submission" date="2017-03" db="EMBL/GenBank/DDBJ databases">
        <authorList>
            <person name="Safronova V.I."/>
            <person name="Sazanova A.L."/>
            <person name="Chirak E.R."/>
        </authorList>
    </citation>
    <scope>NUCLEOTIDE SEQUENCE [LARGE SCALE GENOMIC DNA]</scope>
    <source>
        <strain evidence="6">Ach-343</strain>
    </source>
</reference>
<keyword evidence="3" id="KW-0804">Transcription</keyword>
<protein>
    <recommendedName>
        <fullName evidence="4">HTH deoR-type domain-containing protein</fullName>
    </recommendedName>
</protein>
<dbReference type="Gene3D" id="1.10.10.10">
    <property type="entry name" value="Winged helix-like DNA-binding domain superfamily/Winged helix DNA-binding domain"/>
    <property type="match status" value="1"/>
</dbReference>
<keyword evidence="6" id="KW-1185">Reference proteome</keyword>
<dbReference type="PANTHER" id="PTHR30363">
    <property type="entry name" value="HTH-TYPE TRANSCRIPTIONAL REGULATOR SRLR-RELATED"/>
    <property type="match status" value="1"/>
</dbReference>
<dbReference type="InterPro" id="IPR018356">
    <property type="entry name" value="Tscrpt_reg_HTH_DeoR_CS"/>
</dbReference>
<feature type="domain" description="HTH deoR-type" evidence="4">
    <location>
        <begin position="33"/>
        <end position="88"/>
    </location>
</feature>
<dbReference type="Pfam" id="PF08220">
    <property type="entry name" value="HTH_DeoR"/>
    <property type="match status" value="1"/>
</dbReference>
<name>A0A2W7CYD0_9HYPH</name>
<dbReference type="GO" id="GO:0003677">
    <property type="term" value="F:DNA binding"/>
    <property type="evidence" value="ECO:0007669"/>
    <property type="project" value="UniProtKB-KW"/>
</dbReference>
<dbReference type="InterPro" id="IPR036388">
    <property type="entry name" value="WH-like_DNA-bd_sf"/>
</dbReference>
<evidence type="ECO:0000259" key="4">
    <source>
        <dbReference type="PROSITE" id="PS51000"/>
    </source>
</evidence>
<comment type="caution">
    <text evidence="5">The sequence shown here is derived from an EMBL/GenBank/DDBJ whole genome shotgun (WGS) entry which is preliminary data.</text>
</comment>
<dbReference type="Gene3D" id="3.40.50.1360">
    <property type="match status" value="1"/>
</dbReference>
<dbReference type="Proteomes" id="UP000248616">
    <property type="component" value="Unassembled WGS sequence"/>
</dbReference>
<proteinExistence type="predicted"/>
<gene>
    <name evidence="5" type="ORF">B5V02_09195</name>
</gene>
<dbReference type="GO" id="GO:0003700">
    <property type="term" value="F:DNA-binding transcription factor activity"/>
    <property type="evidence" value="ECO:0007669"/>
    <property type="project" value="InterPro"/>
</dbReference>
<dbReference type="InterPro" id="IPR036390">
    <property type="entry name" value="WH_DNA-bd_sf"/>
</dbReference>
<dbReference type="InterPro" id="IPR001034">
    <property type="entry name" value="DeoR_HTH"/>
</dbReference>
<dbReference type="SUPFAM" id="SSF46785">
    <property type="entry name" value="Winged helix' DNA-binding domain"/>
    <property type="match status" value="1"/>
</dbReference>
<dbReference type="InterPro" id="IPR037171">
    <property type="entry name" value="NagB/RpiA_transferase-like"/>
</dbReference>
<evidence type="ECO:0000313" key="5">
    <source>
        <dbReference type="EMBL" id="PZV38819.1"/>
    </source>
</evidence>
<keyword evidence="2" id="KW-0238">DNA-binding</keyword>
<dbReference type="Pfam" id="PF00455">
    <property type="entry name" value="DeoRC"/>
    <property type="match status" value="1"/>
</dbReference>
<dbReference type="PROSITE" id="PS51000">
    <property type="entry name" value="HTH_DEOR_2"/>
    <property type="match status" value="1"/>
</dbReference>
<keyword evidence="1" id="KW-0805">Transcription regulation</keyword>
<accession>A0A2W7CYD0</accession>
<dbReference type="PROSITE" id="PS00894">
    <property type="entry name" value="HTH_DEOR_1"/>
    <property type="match status" value="1"/>
</dbReference>
<dbReference type="SUPFAM" id="SSF100950">
    <property type="entry name" value="NagB/RpiA/CoA transferase-like"/>
    <property type="match status" value="1"/>
</dbReference>
<dbReference type="AlphaFoldDB" id="A0A2W7CYD0"/>
<dbReference type="InterPro" id="IPR014036">
    <property type="entry name" value="DeoR-like_C"/>
</dbReference>
<dbReference type="PRINTS" id="PR00037">
    <property type="entry name" value="HTHLACR"/>
</dbReference>
<evidence type="ECO:0000256" key="2">
    <source>
        <dbReference type="ARBA" id="ARBA00023125"/>
    </source>
</evidence>
<evidence type="ECO:0000256" key="3">
    <source>
        <dbReference type="ARBA" id="ARBA00023163"/>
    </source>
</evidence>
<organism evidence="5 6">
    <name type="scientific">Mesorhizobium kowhaii</name>
    <dbReference type="NCBI Taxonomy" id="1300272"/>
    <lineage>
        <taxon>Bacteria</taxon>
        <taxon>Pseudomonadati</taxon>
        <taxon>Pseudomonadota</taxon>
        <taxon>Alphaproteobacteria</taxon>
        <taxon>Hyphomicrobiales</taxon>
        <taxon>Phyllobacteriaceae</taxon>
        <taxon>Mesorhizobium</taxon>
    </lineage>
</organism>
<sequence>MILLATARCELRPRLFSLAGSVHVRLRGVSVRPSERHDEITSLLNHAGEMTVEELAEKLQVSRETIRRDLSKLDASGQLRKFHGGARASAVASEPFEKEGPFPVRMAQNSEAKKKIAVAAARLFKPDDAIFIDTGSTTVAMAEELAKLQSLVIITNSPRIAATVSTNPSHRVFLIGGAYGADAGESVGPLALEQITKFRARYAIITIGAIDASSLMDFDLQEAEVAKAMISRADKVIVLADHSKFDKRAVFEVAPLAKISAIVTDRPLSAQLSAAFSNLSIEMIIA</sequence>
<dbReference type="PANTHER" id="PTHR30363:SF44">
    <property type="entry name" value="AGA OPERON TRANSCRIPTIONAL REPRESSOR-RELATED"/>
    <property type="match status" value="1"/>
</dbReference>